<accession>X1D4R2</accession>
<protein>
    <submittedName>
        <fullName evidence="1">Uncharacterized protein</fullName>
    </submittedName>
</protein>
<evidence type="ECO:0000313" key="1">
    <source>
        <dbReference type="EMBL" id="GAH15741.1"/>
    </source>
</evidence>
<dbReference type="EMBL" id="BART01034223">
    <property type="protein sequence ID" value="GAH15741.1"/>
    <property type="molecule type" value="Genomic_DNA"/>
</dbReference>
<gene>
    <name evidence="1" type="ORF">S01H4_58564</name>
</gene>
<sequence length="53" mass="6294">HYVYIKEPEHLLKLKDIDPIPYHEASVETYEKYFSAKGSSRVFVELMDKHLKA</sequence>
<dbReference type="AlphaFoldDB" id="X1D4R2"/>
<name>X1D4R2_9ZZZZ</name>
<reference evidence="1" key="1">
    <citation type="journal article" date="2014" name="Front. Microbiol.">
        <title>High frequency of phylogenetically diverse reductive dehalogenase-homologous genes in deep subseafloor sedimentary metagenomes.</title>
        <authorList>
            <person name="Kawai M."/>
            <person name="Futagami T."/>
            <person name="Toyoda A."/>
            <person name="Takaki Y."/>
            <person name="Nishi S."/>
            <person name="Hori S."/>
            <person name="Arai W."/>
            <person name="Tsubouchi T."/>
            <person name="Morono Y."/>
            <person name="Uchiyama I."/>
            <person name="Ito T."/>
            <person name="Fujiyama A."/>
            <person name="Inagaki F."/>
            <person name="Takami H."/>
        </authorList>
    </citation>
    <scope>NUCLEOTIDE SEQUENCE</scope>
    <source>
        <strain evidence="1">Expedition CK06-06</strain>
    </source>
</reference>
<comment type="caution">
    <text evidence="1">The sequence shown here is derived from an EMBL/GenBank/DDBJ whole genome shotgun (WGS) entry which is preliminary data.</text>
</comment>
<organism evidence="1">
    <name type="scientific">marine sediment metagenome</name>
    <dbReference type="NCBI Taxonomy" id="412755"/>
    <lineage>
        <taxon>unclassified sequences</taxon>
        <taxon>metagenomes</taxon>
        <taxon>ecological metagenomes</taxon>
    </lineage>
</organism>
<feature type="non-terminal residue" evidence="1">
    <location>
        <position position="1"/>
    </location>
</feature>
<proteinExistence type="predicted"/>